<organism evidence="1 2">
    <name type="scientific">Hahella chejuensis (strain KCTC 2396)</name>
    <dbReference type="NCBI Taxonomy" id="349521"/>
    <lineage>
        <taxon>Bacteria</taxon>
        <taxon>Pseudomonadati</taxon>
        <taxon>Pseudomonadota</taxon>
        <taxon>Gammaproteobacteria</taxon>
        <taxon>Oceanospirillales</taxon>
        <taxon>Hahellaceae</taxon>
        <taxon>Hahella</taxon>
    </lineage>
</organism>
<dbReference type="AlphaFoldDB" id="Q2SL37"/>
<dbReference type="Proteomes" id="UP000000238">
    <property type="component" value="Chromosome"/>
</dbReference>
<dbReference type="PANTHER" id="PTHR35867">
    <property type="entry name" value="PROTEIN RSEC"/>
    <property type="match status" value="1"/>
</dbReference>
<dbReference type="KEGG" id="hch:HCH_01793"/>
<dbReference type="EMBL" id="CP000155">
    <property type="protein sequence ID" value="ABC28637.1"/>
    <property type="molecule type" value="Genomic_DNA"/>
</dbReference>
<dbReference type="HOGENOM" id="CLU_124911_0_0_6"/>
<dbReference type="eggNOG" id="COG3086">
    <property type="taxonomic scope" value="Bacteria"/>
</dbReference>
<dbReference type="PIRSF" id="PIRSF004923">
    <property type="entry name" value="RseC"/>
    <property type="match status" value="1"/>
</dbReference>
<name>Q2SL37_HAHCH</name>
<accession>Q2SL37</accession>
<dbReference type="RefSeq" id="WP_011395709.1">
    <property type="nucleotide sequence ID" value="NC_007645.1"/>
</dbReference>
<dbReference type="InterPro" id="IPR026268">
    <property type="entry name" value="RseC"/>
</dbReference>
<dbReference type="STRING" id="349521.HCH_01793"/>
<proteinExistence type="predicted"/>
<sequence>MILETGKVVAVGDHEVWVRTIRESVCQSCSARKGCGSRLLNQMSNGASTQIKVAKTFDVEVGDEVEIGVAEQALLNASLLVYLTPLVAMMILAGVSRSLLHWPDLGVALAGLSGLGLGFVFVKILSSRLSCNPTYHPQLLRKLC</sequence>
<dbReference type="PANTHER" id="PTHR35867:SF1">
    <property type="entry name" value="PROTEIN RSEC"/>
    <property type="match status" value="1"/>
</dbReference>
<dbReference type="Pfam" id="PF04246">
    <property type="entry name" value="RseC_MucC"/>
    <property type="match status" value="1"/>
</dbReference>
<keyword evidence="2" id="KW-1185">Reference proteome</keyword>
<evidence type="ECO:0000313" key="1">
    <source>
        <dbReference type="EMBL" id="ABC28637.1"/>
    </source>
</evidence>
<protein>
    <submittedName>
        <fullName evidence="1">Sigma factor algU negative regulatory protein MucC</fullName>
    </submittedName>
</protein>
<evidence type="ECO:0000313" key="2">
    <source>
        <dbReference type="Proteomes" id="UP000000238"/>
    </source>
</evidence>
<gene>
    <name evidence="1" type="primary">mucC</name>
    <name evidence="1" type="ordered locus">HCH_01793</name>
</gene>
<reference evidence="1 2" key="1">
    <citation type="journal article" date="2005" name="Nucleic Acids Res.">
        <title>Genomic blueprint of Hahella chejuensis, a marine microbe producing an algicidal agent.</title>
        <authorList>
            <person name="Jeong H."/>
            <person name="Yim J.H."/>
            <person name="Lee C."/>
            <person name="Choi S.-H."/>
            <person name="Park Y.K."/>
            <person name="Yoon S.H."/>
            <person name="Hur C.-G."/>
            <person name="Kang H.-Y."/>
            <person name="Kim D."/>
            <person name="Lee H.H."/>
            <person name="Park K.H."/>
            <person name="Park S.-H."/>
            <person name="Park H.-S."/>
            <person name="Lee H.K."/>
            <person name="Oh T.K."/>
            <person name="Kim J.F."/>
        </authorList>
    </citation>
    <scope>NUCLEOTIDE SEQUENCE [LARGE SCALE GENOMIC DNA]</scope>
    <source>
        <strain evidence="1 2">KCTC 2396</strain>
    </source>
</reference>
<dbReference type="InterPro" id="IPR007359">
    <property type="entry name" value="SigmaE_reg_RseC_MucC"/>
</dbReference>
<dbReference type="OrthoDB" id="9795854at2"/>